<name>A0A0A8YL96_ARUDO</name>
<dbReference type="AlphaFoldDB" id="A0A0A8YL96"/>
<feature type="domain" description="F-box" evidence="1">
    <location>
        <begin position="27"/>
        <end position="59"/>
    </location>
</feature>
<dbReference type="Pfam" id="PF00646">
    <property type="entry name" value="F-box"/>
    <property type="match status" value="1"/>
</dbReference>
<sequence length="157" mass="18329">MQSYRGVIWTEGTQTSSFTSCPWCVVDILHKILSPLTFKEIVQTSILCTQWRNVWRSYPDLRFSRDTLNFMSYIPLNIDDEAEFVKRINDIIEHHHCPRLDMFKVSFGLQRGHKDHLDRWIGFAVDSKSKSIVLNLTPVPECLEDTFVFPLHLFPGA</sequence>
<dbReference type="InterPro" id="IPR001810">
    <property type="entry name" value="F-box_dom"/>
</dbReference>
<proteinExistence type="predicted"/>
<organism evidence="2">
    <name type="scientific">Arundo donax</name>
    <name type="common">Giant reed</name>
    <name type="synonym">Donax arundinaceus</name>
    <dbReference type="NCBI Taxonomy" id="35708"/>
    <lineage>
        <taxon>Eukaryota</taxon>
        <taxon>Viridiplantae</taxon>
        <taxon>Streptophyta</taxon>
        <taxon>Embryophyta</taxon>
        <taxon>Tracheophyta</taxon>
        <taxon>Spermatophyta</taxon>
        <taxon>Magnoliopsida</taxon>
        <taxon>Liliopsida</taxon>
        <taxon>Poales</taxon>
        <taxon>Poaceae</taxon>
        <taxon>PACMAD clade</taxon>
        <taxon>Arundinoideae</taxon>
        <taxon>Arundineae</taxon>
        <taxon>Arundo</taxon>
    </lineage>
</organism>
<dbReference type="EMBL" id="GBRH01270599">
    <property type="protein sequence ID" value="JAD27296.1"/>
    <property type="molecule type" value="Transcribed_RNA"/>
</dbReference>
<dbReference type="InterPro" id="IPR053772">
    <property type="entry name" value="At1g61320/At1g61330-like"/>
</dbReference>
<dbReference type="PANTHER" id="PTHR34145">
    <property type="entry name" value="OS02G0105600 PROTEIN"/>
    <property type="match status" value="1"/>
</dbReference>
<reference evidence="2" key="1">
    <citation type="submission" date="2014-09" db="EMBL/GenBank/DDBJ databases">
        <authorList>
            <person name="Magalhaes I.L.F."/>
            <person name="Oliveira U."/>
            <person name="Santos F.R."/>
            <person name="Vidigal T.H.D.A."/>
            <person name="Brescovit A.D."/>
            <person name="Santos A.J."/>
        </authorList>
    </citation>
    <scope>NUCLEOTIDE SEQUENCE</scope>
    <source>
        <tissue evidence="2">Shoot tissue taken approximately 20 cm above the soil surface</tissue>
    </source>
</reference>
<dbReference type="InterPro" id="IPR036047">
    <property type="entry name" value="F-box-like_dom_sf"/>
</dbReference>
<accession>A0A0A8YL96</accession>
<dbReference type="PANTHER" id="PTHR34145:SF48">
    <property type="entry name" value="OS01G0553400 PROTEIN"/>
    <property type="match status" value="1"/>
</dbReference>
<reference evidence="2" key="2">
    <citation type="journal article" date="2015" name="Data Brief">
        <title>Shoot transcriptome of the giant reed, Arundo donax.</title>
        <authorList>
            <person name="Barrero R.A."/>
            <person name="Guerrero F.D."/>
            <person name="Moolhuijzen P."/>
            <person name="Goolsby J.A."/>
            <person name="Tidwell J."/>
            <person name="Bellgard S.E."/>
            <person name="Bellgard M.I."/>
        </authorList>
    </citation>
    <scope>NUCLEOTIDE SEQUENCE</scope>
    <source>
        <tissue evidence="2">Shoot tissue taken approximately 20 cm above the soil surface</tissue>
    </source>
</reference>
<evidence type="ECO:0000259" key="1">
    <source>
        <dbReference type="Pfam" id="PF00646"/>
    </source>
</evidence>
<evidence type="ECO:0000313" key="2">
    <source>
        <dbReference type="EMBL" id="JAD27296.1"/>
    </source>
</evidence>
<protein>
    <recommendedName>
        <fullName evidence="1">F-box domain-containing protein</fullName>
    </recommendedName>
</protein>
<dbReference type="SUPFAM" id="SSF81383">
    <property type="entry name" value="F-box domain"/>
    <property type="match status" value="1"/>
</dbReference>